<dbReference type="SUPFAM" id="SSF50475">
    <property type="entry name" value="FMN-binding split barrel"/>
    <property type="match status" value="1"/>
</dbReference>
<dbReference type="Gene3D" id="2.30.110.10">
    <property type="entry name" value="Electron Transport, Fmn-binding Protein, Chain A"/>
    <property type="match status" value="1"/>
</dbReference>
<proteinExistence type="predicted"/>
<name>A0A1Y2IJC3_TRAC3</name>
<dbReference type="Proteomes" id="UP000193067">
    <property type="component" value="Unassembled WGS sequence"/>
</dbReference>
<keyword evidence="2" id="KW-1185">Reference proteome</keyword>
<dbReference type="PANTHER" id="PTHR35802:SF1">
    <property type="entry name" value="PROTEASE SYNTHASE AND SPORULATION PROTEIN PAI 2"/>
    <property type="match status" value="1"/>
</dbReference>
<accession>A0A1Y2IJC3</accession>
<protein>
    <submittedName>
        <fullName evidence="1">Negative transcriptional regulator</fullName>
    </submittedName>
</protein>
<dbReference type="InterPro" id="IPR012349">
    <property type="entry name" value="Split_barrel_FMN-bd"/>
</dbReference>
<reference evidence="1 2" key="1">
    <citation type="journal article" date="2015" name="Biotechnol. Biofuels">
        <title>Enhanced degradation of softwood versus hardwood by the white-rot fungus Pycnoporus coccineus.</title>
        <authorList>
            <person name="Couturier M."/>
            <person name="Navarro D."/>
            <person name="Chevret D."/>
            <person name="Henrissat B."/>
            <person name="Piumi F."/>
            <person name="Ruiz-Duenas F.J."/>
            <person name="Martinez A.T."/>
            <person name="Grigoriev I.V."/>
            <person name="Riley R."/>
            <person name="Lipzen A."/>
            <person name="Berrin J.G."/>
            <person name="Master E.R."/>
            <person name="Rosso M.N."/>
        </authorList>
    </citation>
    <scope>NUCLEOTIDE SEQUENCE [LARGE SCALE GENOMIC DNA]</scope>
    <source>
        <strain evidence="1 2">BRFM310</strain>
    </source>
</reference>
<dbReference type="InterPro" id="IPR007396">
    <property type="entry name" value="TR_PAI2-type"/>
</dbReference>
<evidence type="ECO:0000313" key="1">
    <source>
        <dbReference type="EMBL" id="OSD01228.1"/>
    </source>
</evidence>
<dbReference type="OrthoDB" id="2101473at2759"/>
<dbReference type="PIRSF" id="PIRSF010372">
    <property type="entry name" value="PaiB"/>
    <property type="match status" value="1"/>
</dbReference>
<organism evidence="1 2">
    <name type="scientific">Trametes coccinea (strain BRFM310)</name>
    <name type="common">Pycnoporus coccineus</name>
    <dbReference type="NCBI Taxonomy" id="1353009"/>
    <lineage>
        <taxon>Eukaryota</taxon>
        <taxon>Fungi</taxon>
        <taxon>Dikarya</taxon>
        <taxon>Basidiomycota</taxon>
        <taxon>Agaricomycotina</taxon>
        <taxon>Agaricomycetes</taxon>
        <taxon>Polyporales</taxon>
        <taxon>Polyporaceae</taxon>
        <taxon>Trametes</taxon>
    </lineage>
</organism>
<dbReference type="EMBL" id="KZ084113">
    <property type="protein sequence ID" value="OSD01228.1"/>
    <property type="molecule type" value="Genomic_DNA"/>
</dbReference>
<evidence type="ECO:0000313" key="2">
    <source>
        <dbReference type="Proteomes" id="UP000193067"/>
    </source>
</evidence>
<gene>
    <name evidence="1" type="ORF">PYCCODRAFT_1392422</name>
</gene>
<sequence length="258" mass="28481">MYLRAVHAEHHIPTLRAFIRANPLGIFTTAIDSPGHPFLQSSHIPWILDVPDDASDTELGKLRGHMARANPQVKAMIAELTSSASAPGAEPAPRPQTRTLSRDVLILFNGPVHHYVTPKFYTETKPSTGKVVPTWDYSAVQVYGRATVYFDAKDPETDAFLSRSLRDLSEFSETEIMGHEVPWKVDDAPESYVELLKKAIVGVEVEITDMGGKWKMSQELSSRDREGTIAGFEAMGSEVGKCMAQTIRERAELAGKSS</sequence>
<dbReference type="AlphaFoldDB" id="A0A1Y2IJC3"/>
<dbReference type="PANTHER" id="PTHR35802">
    <property type="entry name" value="PROTEASE SYNTHASE AND SPORULATION PROTEIN PAI 2"/>
    <property type="match status" value="1"/>
</dbReference>
<dbReference type="Pfam" id="PF04299">
    <property type="entry name" value="FMN_bind_2"/>
    <property type="match status" value="1"/>
</dbReference>